<dbReference type="PROSITE" id="PS50977">
    <property type="entry name" value="HTH_TETR_2"/>
    <property type="match status" value="1"/>
</dbReference>
<dbReference type="PRINTS" id="PR00455">
    <property type="entry name" value="HTHTETR"/>
</dbReference>
<dbReference type="AlphaFoldDB" id="A0A316DCK6"/>
<dbReference type="Pfam" id="PF00440">
    <property type="entry name" value="TetR_N"/>
    <property type="match status" value="1"/>
</dbReference>
<dbReference type="GO" id="GO:0003677">
    <property type="term" value="F:DNA binding"/>
    <property type="evidence" value="ECO:0007669"/>
    <property type="project" value="UniProtKB-UniRule"/>
</dbReference>
<feature type="DNA-binding region" description="H-T-H motif" evidence="2">
    <location>
        <begin position="36"/>
        <end position="55"/>
    </location>
</feature>
<gene>
    <name evidence="4" type="ORF">C7459_104223</name>
</gene>
<evidence type="ECO:0000313" key="5">
    <source>
        <dbReference type="Proteomes" id="UP000245634"/>
    </source>
</evidence>
<comment type="caution">
    <text evidence="4">The sequence shown here is derived from an EMBL/GenBank/DDBJ whole genome shotgun (WGS) entry which is preliminary data.</text>
</comment>
<feature type="domain" description="HTH tetR-type" evidence="3">
    <location>
        <begin position="13"/>
        <end position="73"/>
    </location>
</feature>
<evidence type="ECO:0000259" key="3">
    <source>
        <dbReference type="PROSITE" id="PS50977"/>
    </source>
</evidence>
<dbReference type="InterPro" id="IPR009057">
    <property type="entry name" value="Homeodomain-like_sf"/>
</dbReference>
<dbReference type="SUPFAM" id="SSF46689">
    <property type="entry name" value="Homeodomain-like"/>
    <property type="match status" value="1"/>
</dbReference>
<dbReference type="Proteomes" id="UP000245634">
    <property type="component" value="Unassembled WGS sequence"/>
</dbReference>
<evidence type="ECO:0000256" key="2">
    <source>
        <dbReference type="PROSITE-ProRule" id="PRU00335"/>
    </source>
</evidence>
<dbReference type="InterPro" id="IPR050624">
    <property type="entry name" value="HTH-type_Tx_Regulator"/>
</dbReference>
<keyword evidence="1 2" id="KW-0238">DNA-binding</keyword>
<sequence>MILTMSKVDRRILKSQEAIKKAFLELMSDKNFDDITIQDISDRANVSRGTIYLHYADKFDLLNKLIGEHINEMRKICHSASELDYHEGNLPWFAYLESHYLFFSTMLASKGAPSFRSQFTEFLIEEFKEEVDTTAGKNHGLHEDVLLQFIVTSYVGIVEWWITNGMPHPPHVMAEQVGVLLERNL</sequence>
<dbReference type="PANTHER" id="PTHR43479:SF7">
    <property type="entry name" value="TETR-FAMILY TRANSCRIPTIONAL REGULATOR"/>
    <property type="match status" value="1"/>
</dbReference>
<protein>
    <submittedName>
        <fullName evidence="4">TetR family transcriptional regulator</fullName>
    </submittedName>
</protein>
<evidence type="ECO:0000256" key="1">
    <source>
        <dbReference type="ARBA" id="ARBA00023125"/>
    </source>
</evidence>
<name>A0A316DCK6_9BACL</name>
<dbReference type="PANTHER" id="PTHR43479">
    <property type="entry name" value="ACREF/ENVCD OPERON REPRESSOR-RELATED"/>
    <property type="match status" value="1"/>
</dbReference>
<reference evidence="4 5" key="1">
    <citation type="submission" date="2018-05" db="EMBL/GenBank/DDBJ databases">
        <title>Genomic Encyclopedia of Type Strains, Phase IV (KMG-IV): sequencing the most valuable type-strain genomes for metagenomic binning, comparative biology and taxonomic classification.</title>
        <authorList>
            <person name="Goeker M."/>
        </authorList>
    </citation>
    <scope>NUCLEOTIDE SEQUENCE [LARGE SCALE GENOMIC DNA]</scope>
    <source>
        <strain evidence="4 5">DSM 18773</strain>
    </source>
</reference>
<proteinExistence type="predicted"/>
<dbReference type="EMBL" id="QGGL01000004">
    <property type="protein sequence ID" value="PWK15017.1"/>
    <property type="molecule type" value="Genomic_DNA"/>
</dbReference>
<dbReference type="InterPro" id="IPR001647">
    <property type="entry name" value="HTH_TetR"/>
</dbReference>
<accession>A0A316DCK6</accession>
<evidence type="ECO:0000313" key="4">
    <source>
        <dbReference type="EMBL" id="PWK15017.1"/>
    </source>
</evidence>
<organism evidence="4 5">
    <name type="scientific">Tumebacillus permanentifrigoris</name>
    <dbReference type="NCBI Taxonomy" id="378543"/>
    <lineage>
        <taxon>Bacteria</taxon>
        <taxon>Bacillati</taxon>
        <taxon>Bacillota</taxon>
        <taxon>Bacilli</taxon>
        <taxon>Bacillales</taxon>
        <taxon>Alicyclobacillaceae</taxon>
        <taxon>Tumebacillus</taxon>
    </lineage>
</organism>
<dbReference type="Pfam" id="PF14278">
    <property type="entry name" value="TetR_C_8"/>
    <property type="match status" value="1"/>
</dbReference>
<dbReference type="Gene3D" id="1.10.357.10">
    <property type="entry name" value="Tetracycline Repressor, domain 2"/>
    <property type="match status" value="1"/>
</dbReference>
<keyword evidence="5" id="KW-1185">Reference proteome</keyword>
<dbReference type="InterPro" id="IPR039532">
    <property type="entry name" value="TetR_C_Firmicutes"/>
</dbReference>